<keyword evidence="4" id="KW-0472">Membrane</keyword>
<dbReference type="InterPro" id="IPR042101">
    <property type="entry name" value="SRP54_N_sf"/>
</dbReference>
<evidence type="ECO:0000256" key="1">
    <source>
        <dbReference type="ARBA" id="ARBA00008531"/>
    </source>
</evidence>
<comment type="subcellular location">
    <subcellularLocation>
        <location evidence="6">Endomembrane system</location>
        <topology evidence="6">Peripheral membrane protein</topology>
        <orientation evidence="6">Cytoplasmic side</orientation>
    </subcellularLocation>
</comment>
<dbReference type="GO" id="GO:0006614">
    <property type="term" value="P:SRP-dependent cotranslational protein targeting to membrane"/>
    <property type="evidence" value="ECO:0007669"/>
    <property type="project" value="InterPro"/>
</dbReference>
<dbReference type="SMART" id="SM00962">
    <property type="entry name" value="SRP54"/>
    <property type="match status" value="1"/>
</dbReference>
<dbReference type="SUPFAM" id="SSF52540">
    <property type="entry name" value="P-loop containing nucleoside triphosphate hydrolases"/>
    <property type="match status" value="1"/>
</dbReference>
<dbReference type="Gramene" id="RZC60827">
    <property type="protein sequence ID" value="RZC60827"/>
    <property type="gene ID" value="C5167_022567"/>
</dbReference>
<dbReference type="STRING" id="3469.A0A4Y7JJ97"/>
<feature type="domain" description="SRP54-type proteins GTP-binding" evidence="7">
    <location>
        <begin position="114"/>
        <end position="269"/>
    </location>
</feature>
<evidence type="ECO:0000259" key="7">
    <source>
        <dbReference type="SMART" id="SM00962"/>
    </source>
</evidence>
<evidence type="ECO:0000256" key="5">
    <source>
        <dbReference type="ARBA" id="ARBA00023170"/>
    </source>
</evidence>
<evidence type="ECO:0000313" key="9">
    <source>
        <dbReference type="Proteomes" id="UP000316621"/>
    </source>
</evidence>
<keyword evidence="2" id="KW-0547">Nucleotide-binding</keyword>
<keyword evidence="9" id="KW-1185">Reference proteome</keyword>
<sequence length="301" mass="32887">MLDSEEEEDEVAGMKNKGWFSSIFQSIAGKANLEKSDLEPALKDRLRTKNVAEEIAEKLCESIAASLVGKKLASFTGVSSTVQAMKNALVRILIPERSIDVLRDVDAAKEQGGPYGITFVGVYGVGKFTNLAKIPYWLQKKDISVMMAACDTFKSGAVEQLRTHARKLQIPIFEKGYEKDPAIVAKQAIQEARRNSSDVVLDDTAGRMQGQVLKPESVLVNGTSESITAAAQELGWSCSFIILSSFLTLFPDFAVPADTTALIAEELSDGVEVHHHLNNEEERTLELMIPTPWEGVPSVSI</sequence>
<keyword evidence="3" id="KW-0342">GTP-binding</keyword>
<evidence type="ECO:0000256" key="2">
    <source>
        <dbReference type="ARBA" id="ARBA00022741"/>
    </source>
</evidence>
<dbReference type="InterPro" id="IPR036225">
    <property type="entry name" value="SRP/SRP_N"/>
</dbReference>
<dbReference type="EMBL" id="CM010719">
    <property type="protein sequence ID" value="RZC60827.1"/>
    <property type="molecule type" value="Genomic_DNA"/>
</dbReference>
<dbReference type="PANTHER" id="PTHR43134">
    <property type="entry name" value="SIGNAL RECOGNITION PARTICLE RECEPTOR SUBUNIT ALPHA"/>
    <property type="match status" value="1"/>
</dbReference>
<comment type="similarity">
    <text evidence="1">Belongs to the GTP-binding SRP family.</text>
</comment>
<dbReference type="Pfam" id="PF02881">
    <property type="entry name" value="SRP54_N"/>
    <property type="match status" value="1"/>
</dbReference>
<dbReference type="PANTHER" id="PTHR43134:SF1">
    <property type="entry name" value="SIGNAL RECOGNITION PARTICLE RECEPTOR SUBUNIT ALPHA"/>
    <property type="match status" value="1"/>
</dbReference>
<evidence type="ECO:0000313" key="8">
    <source>
        <dbReference type="EMBL" id="RZC60827.1"/>
    </source>
</evidence>
<reference evidence="8 9" key="1">
    <citation type="journal article" date="2018" name="Science">
        <title>The opium poppy genome and morphinan production.</title>
        <authorList>
            <person name="Guo L."/>
            <person name="Winzer T."/>
            <person name="Yang X."/>
            <person name="Li Y."/>
            <person name="Ning Z."/>
            <person name="He Z."/>
            <person name="Teodor R."/>
            <person name="Lu Y."/>
            <person name="Bowser T.A."/>
            <person name="Graham I.A."/>
            <person name="Ye K."/>
        </authorList>
    </citation>
    <scope>NUCLEOTIDE SEQUENCE [LARGE SCALE GENOMIC DNA]</scope>
    <source>
        <strain evidence="9">cv. HN1</strain>
        <tissue evidence="8">Leaves</tissue>
    </source>
</reference>
<accession>A0A4Y7JJ97</accession>
<dbReference type="Proteomes" id="UP000316621">
    <property type="component" value="Chromosome 5"/>
</dbReference>
<dbReference type="InterPro" id="IPR013822">
    <property type="entry name" value="Signal_recog_particl_SRP54_hlx"/>
</dbReference>
<dbReference type="GO" id="GO:0005047">
    <property type="term" value="F:signal recognition particle binding"/>
    <property type="evidence" value="ECO:0007669"/>
    <property type="project" value="TreeGrafter"/>
</dbReference>
<dbReference type="InterPro" id="IPR027417">
    <property type="entry name" value="P-loop_NTPase"/>
</dbReference>
<dbReference type="GO" id="GO:0005525">
    <property type="term" value="F:GTP binding"/>
    <property type="evidence" value="ECO:0007669"/>
    <property type="project" value="UniProtKB-KW"/>
</dbReference>
<dbReference type="GO" id="GO:0003924">
    <property type="term" value="F:GTPase activity"/>
    <property type="evidence" value="ECO:0007669"/>
    <property type="project" value="TreeGrafter"/>
</dbReference>
<name>A0A4Y7JJ97_PAPSO</name>
<organism evidence="8 9">
    <name type="scientific">Papaver somniferum</name>
    <name type="common">Opium poppy</name>
    <dbReference type="NCBI Taxonomy" id="3469"/>
    <lineage>
        <taxon>Eukaryota</taxon>
        <taxon>Viridiplantae</taxon>
        <taxon>Streptophyta</taxon>
        <taxon>Embryophyta</taxon>
        <taxon>Tracheophyta</taxon>
        <taxon>Spermatophyta</taxon>
        <taxon>Magnoliopsida</taxon>
        <taxon>Ranunculales</taxon>
        <taxon>Papaveraceae</taxon>
        <taxon>Papaveroideae</taxon>
        <taxon>Papaver</taxon>
    </lineage>
</organism>
<protein>
    <recommendedName>
        <fullName evidence="7">SRP54-type proteins GTP-binding domain-containing protein</fullName>
    </recommendedName>
</protein>
<proteinExistence type="inferred from homology"/>
<dbReference type="AlphaFoldDB" id="A0A4Y7JJ97"/>
<dbReference type="SUPFAM" id="SSF47364">
    <property type="entry name" value="Domain of the SRP/SRP receptor G-proteins"/>
    <property type="match status" value="1"/>
</dbReference>
<dbReference type="Gene3D" id="1.20.120.140">
    <property type="entry name" value="Signal recognition particle SRP54, nucleotide-binding domain"/>
    <property type="match status" value="1"/>
</dbReference>
<dbReference type="GO" id="GO:0005789">
    <property type="term" value="C:endoplasmic reticulum membrane"/>
    <property type="evidence" value="ECO:0007669"/>
    <property type="project" value="TreeGrafter"/>
</dbReference>
<dbReference type="Pfam" id="PF00448">
    <property type="entry name" value="SRP54"/>
    <property type="match status" value="1"/>
</dbReference>
<keyword evidence="5" id="KW-0675">Receptor</keyword>
<evidence type="ECO:0000256" key="4">
    <source>
        <dbReference type="ARBA" id="ARBA00023136"/>
    </source>
</evidence>
<evidence type="ECO:0000256" key="6">
    <source>
        <dbReference type="ARBA" id="ARBA00029433"/>
    </source>
</evidence>
<dbReference type="Gene3D" id="3.40.50.300">
    <property type="entry name" value="P-loop containing nucleotide triphosphate hydrolases"/>
    <property type="match status" value="1"/>
</dbReference>
<gene>
    <name evidence="8" type="ORF">C5167_022567</name>
</gene>
<dbReference type="InterPro" id="IPR000897">
    <property type="entry name" value="SRP54_GTPase_dom"/>
</dbReference>
<evidence type="ECO:0000256" key="3">
    <source>
        <dbReference type="ARBA" id="ARBA00023134"/>
    </source>
</evidence>